<dbReference type="InterPro" id="IPR027275">
    <property type="entry name" value="PRC-brl_dom"/>
</dbReference>
<dbReference type="Gene3D" id="2.30.30.240">
    <property type="entry name" value="PRC-barrel domain"/>
    <property type="match status" value="1"/>
</dbReference>
<evidence type="ECO:0000259" key="1">
    <source>
        <dbReference type="Pfam" id="PF05239"/>
    </source>
</evidence>
<dbReference type="RefSeq" id="WP_267151191.1">
    <property type="nucleotide sequence ID" value="NZ_JAPMLT010000003.1"/>
</dbReference>
<dbReference type="Pfam" id="PF05239">
    <property type="entry name" value="PRC"/>
    <property type="match status" value="1"/>
</dbReference>
<dbReference type="EMBL" id="JAPMLT010000003">
    <property type="protein sequence ID" value="MCX7569943.1"/>
    <property type="molecule type" value="Genomic_DNA"/>
</dbReference>
<sequence>MKSSTDIQGLPIFSLIDGAEIGRIKQLAIRPEAGRIDLFVVENELDSIGVQVLPYASAIGVGDFAVTIESADSIRDLHEVDGARDLILKNYKVIGTRVLSRKGQLLGAVNEYYVDPDTGDITACSFSVNENADVIRVFHRSNIMTFGRDVIVIKEEALIRDSLDEDTVPANDTVIPLPNAAHTEAAATTEPTDAPQQHYLSGKVLSADLTDDAGQVLAAQGTVLDDELIERIKAAGPTLFMKLNRLAVEQN</sequence>
<keyword evidence="3" id="KW-1185">Reference proteome</keyword>
<dbReference type="Proteomes" id="UP001208017">
    <property type="component" value="Unassembled WGS sequence"/>
</dbReference>
<dbReference type="SUPFAM" id="SSF50346">
    <property type="entry name" value="PRC-barrel domain"/>
    <property type="match status" value="2"/>
</dbReference>
<protein>
    <submittedName>
        <fullName evidence="2">PRC-barrel domain-containing protein</fullName>
    </submittedName>
</protein>
<feature type="domain" description="PRC-barrel" evidence="1">
    <location>
        <begin position="92"/>
        <end position="152"/>
    </location>
</feature>
<name>A0ABT3WZ47_9BACL</name>
<organism evidence="2 3">
    <name type="scientific">Tumebacillus lacus</name>
    <dbReference type="NCBI Taxonomy" id="2995335"/>
    <lineage>
        <taxon>Bacteria</taxon>
        <taxon>Bacillati</taxon>
        <taxon>Bacillota</taxon>
        <taxon>Bacilli</taxon>
        <taxon>Bacillales</taxon>
        <taxon>Alicyclobacillaceae</taxon>
        <taxon>Tumebacillus</taxon>
    </lineage>
</organism>
<evidence type="ECO:0000313" key="3">
    <source>
        <dbReference type="Proteomes" id="UP001208017"/>
    </source>
</evidence>
<accession>A0ABT3WZ47</accession>
<comment type="caution">
    <text evidence="2">The sequence shown here is derived from an EMBL/GenBank/DDBJ whole genome shotgun (WGS) entry which is preliminary data.</text>
</comment>
<evidence type="ECO:0000313" key="2">
    <source>
        <dbReference type="EMBL" id="MCX7569943.1"/>
    </source>
</evidence>
<proteinExistence type="predicted"/>
<dbReference type="InterPro" id="IPR011033">
    <property type="entry name" value="PRC_barrel-like_sf"/>
</dbReference>
<reference evidence="2 3" key="1">
    <citation type="submission" date="2022-11" db="EMBL/GenBank/DDBJ databases">
        <title>Study of microbial diversity in lake waters.</title>
        <authorList>
            <person name="Zhang J."/>
        </authorList>
    </citation>
    <scope>NUCLEOTIDE SEQUENCE [LARGE SCALE GENOMIC DNA]</scope>
    <source>
        <strain evidence="2 3">DT12</strain>
    </source>
</reference>
<gene>
    <name evidence="2" type="ORF">OS242_08190</name>
</gene>